<comment type="subcellular location">
    <subcellularLocation>
        <location evidence="1 10">Cell membrane</location>
        <topology evidence="1 10">Multi-pass membrane protein</topology>
    </subcellularLocation>
</comment>
<sequence>MGPQRPPVDPDVELDQPSRRAALPDGAASLLTVIAVGGMTGALVRHGLAIAFPHPPRGFPWATFAVNVSGCLLIGVLMVLITEVRDAPRLVRPFLGVGVLGGYTTFSTYAVEVQQAVTAGAARTGLLYLAGTLVAALTAVWLGTALTRLAAGVQRNRSAG</sequence>
<feature type="transmembrane region" description="Helical" evidence="10">
    <location>
        <begin position="58"/>
        <end position="81"/>
    </location>
</feature>
<keyword evidence="4 10" id="KW-1133">Transmembrane helix</keyword>
<evidence type="ECO:0000256" key="8">
    <source>
        <dbReference type="ARBA" id="ARBA00035585"/>
    </source>
</evidence>
<evidence type="ECO:0000256" key="1">
    <source>
        <dbReference type="ARBA" id="ARBA00004651"/>
    </source>
</evidence>
<comment type="activity regulation">
    <text evidence="10">Na(+) is not transported, but it plays an essential structural role and its presence is essential for fluoride channel function.</text>
</comment>
<evidence type="ECO:0000256" key="9">
    <source>
        <dbReference type="ARBA" id="ARBA00049940"/>
    </source>
</evidence>
<name>A0ABQ4J081_9ACTN</name>
<dbReference type="NCBIfam" id="TIGR00494">
    <property type="entry name" value="crcB"/>
    <property type="match status" value="1"/>
</dbReference>
<dbReference type="Pfam" id="PF02537">
    <property type="entry name" value="CRCB"/>
    <property type="match status" value="1"/>
</dbReference>
<keyword evidence="10" id="KW-0406">Ion transport</keyword>
<evidence type="ECO:0000256" key="10">
    <source>
        <dbReference type="HAMAP-Rule" id="MF_00454"/>
    </source>
</evidence>
<comment type="function">
    <text evidence="9 10">Fluoride-specific ion channel. Important for reducing fluoride concentration in the cell, thus reducing its toxicity.</text>
</comment>
<dbReference type="EMBL" id="BOPB01000025">
    <property type="protein sequence ID" value="GIJ23545.1"/>
    <property type="molecule type" value="Genomic_DNA"/>
</dbReference>
<dbReference type="PANTHER" id="PTHR28259">
    <property type="entry name" value="FLUORIDE EXPORT PROTEIN 1-RELATED"/>
    <property type="match status" value="1"/>
</dbReference>
<dbReference type="PANTHER" id="PTHR28259:SF1">
    <property type="entry name" value="FLUORIDE EXPORT PROTEIN 1-RELATED"/>
    <property type="match status" value="1"/>
</dbReference>
<comment type="similarity">
    <text evidence="7 10">Belongs to the fluoride channel Fluc/FEX (TC 1.A.43) family.</text>
</comment>
<keyword evidence="5 10" id="KW-0472">Membrane</keyword>
<comment type="caution">
    <text evidence="11">The sequence shown here is derived from an EMBL/GenBank/DDBJ whole genome shotgun (WGS) entry which is preliminary data.</text>
</comment>
<evidence type="ECO:0000256" key="7">
    <source>
        <dbReference type="ARBA" id="ARBA00035120"/>
    </source>
</evidence>
<keyword evidence="3 10" id="KW-0812">Transmembrane</keyword>
<feature type="binding site" evidence="10">
    <location>
        <position position="104"/>
    </location>
    <ligand>
        <name>Na(+)</name>
        <dbReference type="ChEBI" id="CHEBI:29101"/>
        <note>structural</note>
    </ligand>
</feature>
<keyword evidence="10" id="KW-0813">Transport</keyword>
<feature type="binding site" evidence="10">
    <location>
        <position position="101"/>
    </location>
    <ligand>
        <name>Na(+)</name>
        <dbReference type="ChEBI" id="CHEBI:29101"/>
        <note>structural</note>
    </ligand>
</feature>
<dbReference type="HAMAP" id="MF_00454">
    <property type="entry name" value="FluC"/>
    <property type="match status" value="1"/>
</dbReference>
<feature type="transmembrane region" description="Helical" evidence="10">
    <location>
        <begin position="28"/>
        <end position="52"/>
    </location>
</feature>
<keyword evidence="10" id="KW-0479">Metal-binding</keyword>
<comment type="catalytic activity">
    <reaction evidence="8">
        <text>fluoride(in) = fluoride(out)</text>
        <dbReference type="Rhea" id="RHEA:76159"/>
        <dbReference type="ChEBI" id="CHEBI:17051"/>
    </reaction>
    <physiologicalReaction direction="left-to-right" evidence="8">
        <dbReference type="Rhea" id="RHEA:76160"/>
    </physiologicalReaction>
</comment>
<evidence type="ECO:0000313" key="12">
    <source>
        <dbReference type="Proteomes" id="UP000643165"/>
    </source>
</evidence>
<evidence type="ECO:0000256" key="5">
    <source>
        <dbReference type="ARBA" id="ARBA00023136"/>
    </source>
</evidence>
<accession>A0ABQ4J081</accession>
<proteinExistence type="inferred from homology"/>
<evidence type="ECO:0000256" key="6">
    <source>
        <dbReference type="ARBA" id="ARBA00023303"/>
    </source>
</evidence>
<protein>
    <recommendedName>
        <fullName evidence="10">Fluoride-specific ion channel FluC</fullName>
    </recommendedName>
</protein>
<organism evidence="11 12">
    <name type="scientific">Micromonospora lutea</name>
    <dbReference type="NCBI Taxonomy" id="419825"/>
    <lineage>
        <taxon>Bacteria</taxon>
        <taxon>Bacillati</taxon>
        <taxon>Actinomycetota</taxon>
        <taxon>Actinomycetes</taxon>
        <taxon>Micromonosporales</taxon>
        <taxon>Micromonosporaceae</taxon>
        <taxon>Micromonospora</taxon>
    </lineage>
</organism>
<gene>
    <name evidence="11" type="primary">crcB1</name>
    <name evidence="10" type="synonym">crcB</name>
    <name evidence="10" type="synonym">fluC</name>
    <name evidence="11" type="ORF">Vlu01_41690</name>
</gene>
<evidence type="ECO:0000256" key="2">
    <source>
        <dbReference type="ARBA" id="ARBA00022475"/>
    </source>
</evidence>
<keyword evidence="6 10" id="KW-0407">Ion channel</keyword>
<dbReference type="Proteomes" id="UP000643165">
    <property type="component" value="Unassembled WGS sequence"/>
</dbReference>
<keyword evidence="2 10" id="KW-1003">Cell membrane</keyword>
<evidence type="ECO:0000256" key="3">
    <source>
        <dbReference type="ARBA" id="ARBA00022692"/>
    </source>
</evidence>
<keyword evidence="10" id="KW-0915">Sodium</keyword>
<reference evidence="11 12" key="1">
    <citation type="submission" date="2021-01" db="EMBL/GenBank/DDBJ databases">
        <title>Whole genome shotgun sequence of Verrucosispora lutea NBRC 106530.</title>
        <authorList>
            <person name="Komaki H."/>
            <person name="Tamura T."/>
        </authorList>
    </citation>
    <scope>NUCLEOTIDE SEQUENCE [LARGE SCALE GENOMIC DNA]</scope>
    <source>
        <strain evidence="11 12">NBRC 106530</strain>
    </source>
</reference>
<feature type="transmembrane region" description="Helical" evidence="10">
    <location>
        <begin position="93"/>
        <end position="111"/>
    </location>
</feature>
<feature type="transmembrane region" description="Helical" evidence="10">
    <location>
        <begin position="126"/>
        <end position="147"/>
    </location>
</feature>
<keyword evidence="12" id="KW-1185">Reference proteome</keyword>
<evidence type="ECO:0000256" key="4">
    <source>
        <dbReference type="ARBA" id="ARBA00022989"/>
    </source>
</evidence>
<evidence type="ECO:0000313" key="11">
    <source>
        <dbReference type="EMBL" id="GIJ23545.1"/>
    </source>
</evidence>
<dbReference type="InterPro" id="IPR003691">
    <property type="entry name" value="FluC"/>
</dbReference>